<evidence type="ECO:0000256" key="4">
    <source>
        <dbReference type="SAM" id="MobiDB-lite"/>
    </source>
</evidence>
<dbReference type="STRING" id="1314773.A0A3N2PJ69"/>
<protein>
    <recommendedName>
        <fullName evidence="5">BZIP domain-containing protein</fullName>
    </recommendedName>
</protein>
<dbReference type="InterPro" id="IPR050936">
    <property type="entry name" value="AP-1-like"/>
</dbReference>
<dbReference type="GeneID" id="39583702"/>
<dbReference type="PANTHER" id="PTHR40621">
    <property type="entry name" value="TRANSCRIPTION FACTOR KAPC-RELATED"/>
    <property type="match status" value="1"/>
</dbReference>
<feature type="compositionally biased region" description="Pro residues" evidence="4">
    <location>
        <begin position="560"/>
        <end position="571"/>
    </location>
</feature>
<dbReference type="EMBL" id="ML119068">
    <property type="protein sequence ID" value="ROT34569.1"/>
    <property type="molecule type" value="Genomic_DNA"/>
</dbReference>
<dbReference type="Gene3D" id="1.20.5.170">
    <property type="match status" value="1"/>
</dbReference>
<dbReference type="SMART" id="SM00338">
    <property type="entry name" value="BRLZ"/>
    <property type="match status" value="1"/>
</dbReference>
<dbReference type="PROSITE" id="PS00036">
    <property type="entry name" value="BZIP_BASIC"/>
    <property type="match status" value="1"/>
</dbReference>
<dbReference type="PANTHER" id="PTHR40621:SF7">
    <property type="entry name" value="BZIP DOMAIN-CONTAINING PROTEIN"/>
    <property type="match status" value="1"/>
</dbReference>
<name>A0A3N2PJ69_SODAK</name>
<feature type="coiled-coil region" evidence="3">
    <location>
        <begin position="335"/>
        <end position="408"/>
    </location>
</feature>
<dbReference type="GO" id="GO:0001228">
    <property type="term" value="F:DNA-binding transcription activator activity, RNA polymerase II-specific"/>
    <property type="evidence" value="ECO:0007669"/>
    <property type="project" value="TreeGrafter"/>
</dbReference>
<reference evidence="6 7" key="1">
    <citation type="journal article" date="2018" name="Mol. Ecol.">
        <title>The obligate alkalophilic soda-lake fungus Sodiomyces alkalinus has shifted to a protein diet.</title>
        <authorList>
            <person name="Grum-Grzhimaylo A.A."/>
            <person name="Falkoski D.L."/>
            <person name="van den Heuvel J."/>
            <person name="Valero-Jimenez C.A."/>
            <person name="Min B."/>
            <person name="Choi I.G."/>
            <person name="Lipzen A."/>
            <person name="Daum C.G."/>
            <person name="Aanen D.K."/>
            <person name="Tsang A."/>
            <person name="Henrissat B."/>
            <person name="Bilanenko E.N."/>
            <person name="de Vries R.P."/>
            <person name="van Kan J.A.L."/>
            <person name="Grigoriev I.V."/>
            <person name="Debets A.J.M."/>
        </authorList>
    </citation>
    <scope>NUCLEOTIDE SEQUENCE [LARGE SCALE GENOMIC DNA]</scope>
    <source>
        <strain evidence="6 7">F11</strain>
    </source>
</reference>
<evidence type="ECO:0000313" key="7">
    <source>
        <dbReference type="Proteomes" id="UP000272025"/>
    </source>
</evidence>
<comment type="subcellular location">
    <subcellularLocation>
        <location evidence="1">Nucleus</location>
    </subcellularLocation>
</comment>
<dbReference type="RefSeq" id="XP_028462375.1">
    <property type="nucleotide sequence ID" value="XM_028615225.1"/>
</dbReference>
<dbReference type="AlphaFoldDB" id="A0A3N2PJ69"/>
<dbReference type="GO" id="GO:0090575">
    <property type="term" value="C:RNA polymerase II transcription regulator complex"/>
    <property type="evidence" value="ECO:0007669"/>
    <property type="project" value="TreeGrafter"/>
</dbReference>
<dbReference type="SUPFAM" id="SSF57959">
    <property type="entry name" value="Leucine zipper domain"/>
    <property type="match status" value="1"/>
</dbReference>
<sequence length="789" mass="85149">MAEGVSGIPMKQMEPRESSGPLEGQMLVQTSPPLVIKNINGWIWSIVDALLSKGDLVSWVHINLNREIFVRVDKLENTEMSINMALYNMNHDDTDTCHGNDTGCSYHIVGQTRPMEATSAGKWRRITGKPQRLEKTEGPALDLCVASNLRPHSLREKKRRMYDEPTNRHFVFVVGSLVLKPRMSSFPSPSSSLSYPFTPEIKTTAAIPVSDLISITESRPTEPPGDARQAHGSRSWASGALVTSLHRSHSTTPSLSSLTSWSNSYPLILPPLDATHRTMTSIMASPPAELPKLVGSMTTKEWVIPPRPKPGRKPATDTPPTKRKAQNRAAQRAFRERRAARVNELEGQLEEQQEAHDKKEAEYKERILQLEMEVQSHKSRCEVLQDLLDQERKDRVKAETQLDSIRRRWDSQDDASGHFPVLRRTLAPSSSSSLGNLPSVHRPGMGSHGHSPVDQVRHMETSSSGSFTCGSCGPTGRCACAETVIKSIETGCGKCGPGNRCDCAGGPLQSTLPDLKRPPASPTLPPIEKRQRSDWNVNVDDSAIEIDFTSYFKKPQPQSLHPPAPSPPAMPSGPVHDPCGFCKEGDYCVCAEAVPFSQQTQTPPPEADALPSMPIPMEVDADGAVKLRPRQSAAIPKTDASSRGCGPGGPGTCAQCIADPVSGLFCRALSANISRQGANGGCCGGGGAAGGCCKSGNASSSSGPKAEERNTGFGLSLSCAEAYQTLSSHRNFSKATDDIGSWLPKLRAAPRAGATLPSPTASSRLPIEVEAASIMSVLKDFDIRFGRGL</sequence>
<dbReference type="InterPro" id="IPR046347">
    <property type="entry name" value="bZIP_sf"/>
</dbReference>
<organism evidence="6 7">
    <name type="scientific">Sodiomyces alkalinus (strain CBS 110278 / VKM F-3762 / F11)</name>
    <name type="common">Alkaliphilic filamentous fungus</name>
    <dbReference type="NCBI Taxonomy" id="1314773"/>
    <lineage>
        <taxon>Eukaryota</taxon>
        <taxon>Fungi</taxon>
        <taxon>Dikarya</taxon>
        <taxon>Ascomycota</taxon>
        <taxon>Pezizomycotina</taxon>
        <taxon>Sordariomycetes</taxon>
        <taxon>Hypocreomycetidae</taxon>
        <taxon>Glomerellales</taxon>
        <taxon>Plectosphaerellaceae</taxon>
        <taxon>Sodiomyces</taxon>
    </lineage>
</organism>
<proteinExistence type="predicted"/>
<dbReference type="InterPro" id="IPR004827">
    <property type="entry name" value="bZIP"/>
</dbReference>
<dbReference type="Proteomes" id="UP000272025">
    <property type="component" value="Unassembled WGS sequence"/>
</dbReference>
<keyword evidence="7" id="KW-1185">Reference proteome</keyword>
<gene>
    <name evidence="6" type="ORF">SODALDRAFT_382366</name>
</gene>
<feature type="domain" description="BZIP" evidence="5">
    <location>
        <begin position="322"/>
        <end position="337"/>
    </location>
</feature>
<evidence type="ECO:0000256" key="1">
    <source>
        <dbReference type="ARBA" id="ARBA00004123"/>
    </source>
</evidence>
<dbReference type="OrthoDB" id="5374328at2759"/>
<keyword evidence="2" id="KW-0539">Nucleus</keyword>
<feature type="region of interest" description="Disordered" evidence="4">
    <location>
        <begin position="553"/>
        <end position="572"/>
    </location>
</feature>
<keyword evidence="3" id="KW-0175">Coiled coil</keyword>
<feature type="region of interest" description="Disordered" evidence="4">
    <location>
        <begin position="302"/>
        <end position="331"/>
    </location>
</feature>
<evidence type="ECO:0000313" key="6">
    <source>
        <dbReference type="EMBL" id="ROT34569.1"/>
    </source>
</evidence>
<accession>A0A3N2PJ69</accession>
<feature type="region of interest" description="Disordered" evidence="4">
    <location>
        <begin position="216"/>
        <end position="235"/>
    </location>
</feature>
<feature type="region of interest" description="Disordered" evidence="4">
    <location>
        <begin position="426"/>
        <end position="453"/>
    </location>
</feature>
<evidence type="ECO:0000256" key="2">
    <source>
        <dbReference type="ARBA" id="ARBA00023242"/>
    </source>
</evidence>
<dbReference type="Pfam" id="PF10297">
    <property type="entry name" value="Hap4_Hap_bind"/>
    <property type="match status" value="1"/>
</dbReference>
<evidence type="ECO:0000256" key="3">
    <source>
        <dbReference type="SAM" id="Coils"/>
    </source>
</evidence>
<feature type="region of interest" description="Disordered" evidence="4">
    <location>
        <begin position="1"/>
        <end position="23"/>
    </location>
</feature>
<evidence type="ECO:0000259" key="5">
    <source>
        <dbReference type="PROSITE" id="PS00036"/>
    </source>
</evidence>
<dbReference type="GO" id="GO:0000976">
    <property type="term" value="F:transcription cis-regulatory region binding"/>
    <property type="evidence" value="ECO:0007669"/>
    <property type="project" value="InterPro"/>
</dbReference>
<dbReference type="InterPro" id="IPR018287">
    <property type="entry name" value="Hap4_TF_heteromerisation"/>
</dbReference>